<evidence type="ECO:0000256" key="5">
    <source>
        <dbReference type="ARBA" id="ARBA00023002"/>
    </source>
</evidence>
<dbReference type="PRINTS" id="PR00411">
    <property type="entry name" value="PNDRDTASEI"/>
</dbReference>
<dbReference type="PANTHER" id="PTHR46091:SF3">
    <property type="entry name" value="AMINE OXIDASE DOMAIN-CONTAINING PROTEIN"/>
    <property type="match status" value="1"/>
</dbReference>
<keyword evidence="5" id="KW-0560">Oxidoreductase</keyword>
<dbReference type="InterPro" id="IPR036188">
    <property type="entry name" value="FAD/NAD-bd_sf"/>
</dbReference>
<organism evidence="8">
    <name type="scientific">bioreactor metagenome</name>
    <dbReference type="NCBI Taxonomy" id="1076179"/>
    <lineage>
        <taxon>unclassified sequences</taxon>
        <taxon>metagenomes</taxon>
        <taxon>ecological metagenomes</taxon>
    </lineage>
</organism>
<comment type="caution">
    <text evidence="8">The sequence shown here is derived from an EMBL/GenBank/DDBJ whole genome shotgun (WGS) entry which is preliminary data.</text>
</comment>
<dbReference type="AlphaFoldDB" id="A0A644WES4"/>
<dbReference type="Pfam" id="PF00890">
    <property type="entry name" value="FAD_binding_2"/>
    <property type="match status" value="1"/>
</dbReference>
<evidence type="ECO:0000256" key="4">
    <source>
        <dbReference type="ARBA" id="ARBA00022857"/>
    </source>
</evidence>
<keyword evidence="1" id="KW-0285">Flavoprotein</keyword>
<gene>
    <name evidence="8" type="ORF">SDC9_48282</name>
</gene>
<keyword evidence="3" id="KW-0274">FAD</keyword>
<keyword evidence="4" id="KW-0521">NADP</keyword>
<evidence type="ECO:0000256" key="1">
    <source>
        <dbReference type="ARBA" id="ARBA00022630"/>
    </source>
</evidence>
<sequence length="518" mass="57206">MERGVETLEHAYDAVVIGAGNGGLTAAATMAKAGKKVLLVEQHNLPGGFATSFVRGRFEFEPSLHELCDVGSEENPGEVRRLLQQTLGISVGWAAVPEAYRLLTIAEGKDNLDIVMPFGVKEYVDQMEAYVPGSRPSMEKFIKLCEGIMAALAYIGASGGKADSKVLMKEHANFLKCGGYSVSRVLKSLHMPKKAQRILCAYWCYVGISTDQLNFALFAAMLYKYLTKGAWIPKMRSHELSVALDARIRELGGEIWYNTRAEKILTENGRVTGVRTSHGDVKTSHVIACCSPNAVFGDMMDAADVPERQTRMVNARRIGARGFVVYLGLNKTADELGLKDYSYFIYESMDTVKEAKRADGFNDHPMQATVCLNRANPGCSPEGTCIMSFTTLYNTDVWGEVAPEDYVNKKREVAEKMIRDFEAHVGVSITPYIEEIEIATPVTMARYTLNPQGAMYSYSCADWDTMLPRLMMLKEDQIVPGVRFAGGYGPRIYGYSSTYLNGELTAKLTLADMKEAAK</sequence>
<evidence type="ECO:0000256" key="6">
    <source>
        <dbReference type="ARBA" id="ARBA00023027"/>
    </source>
</evidence>
<keyword evidence="6" id="KW-0520">NAD</keyword>
<reference evidence="8" key="1">
    <citation type="submission" date="2019-08" db="EMBL/GenBank/DDBJ databases">
        <authorList>
            <person name="Kucharzyk K."/>
            <person name="Murdoch R.W."/>
            <person name="Higgins S."/>
            <person name="Loffler F."/>
        </authorList>
    </citation>
    <scope>NUCLEOTIDE SEQUENCE</scope>
</reference>
<dbReference type="PANTHER" id="PTHR46091">
    <property type="entry name" value="BLR7054 PROTEIN"/>
    <property type="match status" value="1"/>
</dbReference>
<evidence type="ECO:0000256" key="2">
    <source>
        <dbReference type="ARBA" id="ARBA00022729"/>
    </source>
</evidence>
<proteinExistence type="predicted"/>
<evidence type="ECO:0000256" key="3">
    <source>
        <dbReference type="ARBA" id="ARBA00022827"/>
    </source>
</evidence>
<dbReference type="EMBL" id="VSSQ01000840">
    <property type="protein sequence ID" value="MPM02037.1"/>
    <property type="molecule type" value="Genomic_DNA"/>
</dbReference>
<protein>
    <recommendedName>
        <fullName evidence="7">FAD-dependent oxidoreductase 2 FAD-binding domain-containing protein</fullName>
    </recommendedName>
</protein>
<accession>A0A644WES4</accession>
<dbReference type="GO" id="GO:0016491">
    <property type="term" value="F:oxidoreductase activity"/>
    <property type="evidence" value="ECO:0007669"/>
    <property type="project" value="UniProtKB-KW"/>
</dbReference>
<keyword evidence="2" id="KW-0732">Signal</keyword>
<dbReference type="SUPFAM" id="SSF51905">
    <property type="entry name" value="FAD/NAD(P)-binding domain"/>
    <property type="match status" value="1"/>
</dbReference>
<evidence type="ECO:0000313" key="8">
    <source>
        <dbReference type="EMBL" id="MPM02037.1"/>
    </source>
</evidence>
<dbReference type="InterPro" id="IPR003953">
    <property type="entry name" value="FAD-dep_OxRdtase_2_FAD-bd"/>
</dbReference>
<feature type="domain" description="FAD-dependent oxidoreductase 2 FAD-binding" evidence="7">
    <location>
        <begin position="13"/>
        <end position="277"/>
    </location>
</feature>
<evidence type="ECO:0000259" key="7">
    <source>
        <dbReference type="Pfam" id="PF00890"/>
    </source>
</evidence>
<dbReference type="InterPro" id="IPR052206">
    <property type="entry name" value="Retinol_saturase"/>
</dbReference>
<name>A0A644WES4_9ZZZZ</name>
<dbReference type="Gene3D" id="3.50.50.60">
    <property type="entry name" value="FAD/NAD(P)-binding domain"/>
    <property type="match status" value="2"/>
</dbReference>